<evidence type="ECO:0000313" key="3">
    <source>
        <dbReference type="Proteomes" id="UP001058003"/>
    </source>
</evidence>
<dbReference type="Proteomes" id="UP001058003">
    <property type="component" value="Chromosome"/>
</dbReference>
<protein>
    <submittedName>
        <fullName evidence="2">DUF3040 domain-containing protein</fullName>
    </submittedName>
</protein>
<evidence type="ECO:0000313" key="2">
    <source>
        <dbReference type="EMBL" id="UWZ58626.1"/>
    </source>
</evidence>
<accession>A0A9Q9IN03</accession>
<dbReference type="InterPro" id="IPR021401">
    <property type="entry name" value="DUF3040"/>
</dbReference>
<keyword evidence="1" id="KW-1133">Transmembrane helix</keyword>
<dbReference type="EMBL" id="CP073767">
    <property type="protein sequence ID" value="UWZ58626.1"/>
    <property type="molecule type" value="Genomic_DNA"/>
</dbReference>
<gene>
    <name evidence="2" type="ORF">Daura_22130</name>
</gene>
<feature type="transmembrane region" description="Helical" evidence="1">
    <location>
        <begin position="41"/>
        <end position="60"/>
    </location>
</feature>
<organism evidence="2 3">
    <name type="scientific">Dactylosporangium aurantiacum</name>
    <dbReference type="NCBI Taxonomy" id="35754"/>
    <lineage>
        <taxon>Bacteria</taxon>
        <taxon>Bacillati</taxon>
        <taxon>Actinomycetota</taxon>
        <taxon>Actinomycetes</taxon>
        <taxon>Micromonosporales</taxon>
        <taxon>Micromonosporaceae</taxon>
        <taxon>Dactylosporangium</taxon>
    </lineage>
</organism>
<sequence length="86" mass="8806">MLSDSERRRLEELEAGLRADDPTLARALAGRPSPSGSRRKVAAAWIAAAAVVTAITGLIVGSVATVVVAICALGVAAGVWWQAPGR</sequence>
<proteinExistence type="predicted"/>
<evidence type="ECO:0000256" key="1">
    <source>
        <dbReference type="SAM" id="Phobius"/>
    </source>
</evidence>
<dbReference type="KEGG" id="daur:Daura_22130"/>
<keyword evidence="1" id="KW-0812">Transmembrane</keyword>
<dbReference type="RefSeq" id="WP_081971738.1">
    <property type="nucleotide sequence ID" value="NZ_CP073767.1"/>
</dbReference>
<name>A0A9Q9IN03_9ACTN</name>
<keyword evidence="1" id="KW-0472">Membrane</keyword>
<keyword evidence="3" id="KW-1185">Reference proteome</keyword>
<reference evidence="2" key="1">
    <citation type="submission" date="2021-04" db="EMBL/GenBank/DDBJ databases">
        <title>Dactylosporangium aurantiacum NRRL B-8018 full assembly.</title>
        <authorList>
            <person name="Hartkoorn R.C."/>
            <person name="Beaudoing E."/>
            <person name="Hot D."/>
        </authorList>
    </citation>
    <scope>NUCLEOTIDE SEQUENCE</scope>
    <source>
        <strain evidence="2">NRRL B-8018</strain>
    </source>
</reference>
<dbReference type="Pfam" id="PF11239">
    <property type="entry name" value="DUF3040"/>
    <property type="match status" value="1"/>
</dbReference>
<dbReference type="AlphaFoldDB" id="A0A9Q9IN03"/>
<feature type="transmembrane region" description="Helical" evidence="1">
    <location>
        <begin position="66"/>
        <end position="83"/>
    </location>
</feature>